<evidence type="ECO:0000259" key="6">
    <source>
        <dbReference type="Pfam" id="PF09989"/>
    </source>
</evidence>
<dbReference type="CDD" id="cd24034">
    <property type="entry name" value="ASKHA_NBD_O66634-like_rpt1"/>
    <property type="match status" value="1"/>
</dbReference>
<evidence type="ECO:0000256" key="3">
    <source>
        <dbReference type="ARBA" id="ARBA00023004"/>
    </source>
</evidence>
<proteinExistence type="predicted"/>
<dbReference type="InterPro" id="IPR043129">
    <property type="entry name" value="ATPase_NBD"/>
</dbReference>
<dbReference type="GO" id="GO:0051536">
    <property type="term" value="F:iron-sulfur cluster binding"/>
    <property type="evidence" value="ECO:0007669"/>
    <property type="project" value="UniProtKB-KW"/>
</dbReference>
<feature type="domain" description="DUF2229" evidence="6">
    <location>
        <begin position="719"/>
        <end position="939"/>
    </location>
</feature>
<keyword evidence="2" id="KW-0479">Metal-binding</keyword>
<sequence>MKNMDRNKELSSEQDILIGIDVGSTTTKIAAVYAKDGRMFYSDYRRHQAKQLKSVYEALKHFGERYPGLKLRVSLTGSGAKPVAEKLGLPFVQEVTANAIALQERYHYVGCAIELGGQDAKMIFFREDESDHSLSVSDMRMNGSCAGGTGAFIDEIASVLKVPVESFDALAAEGDCVYDISGRCGVYAKTDIQPLLNQGVSKADLALSSFHAIAKQTIGGLAQGLEIKKPVAFEGGPLTFNRTLVRVFAERLGLEEEEILIPEYPEMMVAYGAALALKQLFEDDGKRTDVRTLLEHLAEIRKRSSAVTEGGARPFFVSPAERKAFEKRHEKPSRLWKQPQEDEDIYAYLGIDSGSTTTKFVLMNENEEIIDSFYAPNEGEPLMVAKKALIAMRDRYRKAGARLHIIAAGATGYGEQLFANAFQTEYHTVETVAHARAASQYVEDVSFILDIGGQDMKAIWVDHGVITNILVNEACSSGCGSFLENFASTLHLPAEEIAGAAFSSEHPASLGSRCTVFMNSSIITEQRNGKQPQDIMAGLCRSIIENVFTKVIRISNVDSLGDKIVVQGGTFENNAVLRAMEEYLGKEVVRAPYPGIMGAIGIALITKERHAKEPERHTFISLDDLDDFSYTQESNAPCPFCANHCKRTIVTFSNGQSWITNNRCERGEILGKPGDEGVKEKLQEKLKQSRSVPNMYRDREELLFQDYPHPTPSKDRKMTIGIPRVLSFWETMPFWTTFWKTLGYKVCLSDPSNRKIYEQGLSAVTSDTVCFPAKLVHGHLRNLAAHKVDRIFMPSITTVPSENTEKTSESMCAVVKGYPIVVRNSDDPRQLWGIPYDAPLFHWYTQADRNRQLTRYMKETFGISEAETRTAMEAGDKAQEMFHSELKRRGAAVMDEVEKQGGFAVVLASRPYQNDALVNHDLPDMFTRMGIPVLTADSLPEVNQVDLSKSRLDVVNNFHARMLSSAILAARSDCLEYVQIVSFGCGHDAYLSDEIIRMMKEISGKTPLVLKLDESDIQGPLRIRVRSFLETVAMGREHHEKVQIRTLKDPYPVKFTKSDKKDKVVLVPNTSHAFSRIMSAAFAGQGIRTVPLPIGRDEAIRLGKRYVHNDICFPAQIVIGEALAALRSGKYDLDHTAIAMAKYVGDCRLTHYSSLLRKALDDAGYPQVPILTNDDVDYHDIHPGFKMNLLSAMRIAFALPMIDVLEELIRKIRPYEIVPGSADKAFDQALDALVEGFEKSGISGARKGFKKAIDIMNTVAYDRSHPRPRVLIVGEYLLNFHPGANHDIEDYLEKNGFEIVEARMTDVIRKTYFYQDSQIREYHLKKPVDKKVWYHTANEVFDLAHQVTDAIAKKHPLYEPATRMQDLVKDSDPIIHHTFDAGEGVLIPGEIMHHAKHGCKFFVILQPFGCLPNHVVGRGISKRLKEYFPDIHILTLDYDPDVSFANVENRLQMLVMNAKKEKG</sequence>
<evidence type="ECO:0000256" key="4">
    <source>
        <dbReference type="ARBA" id="ARBA00023014"/>
    </source>
</evidence>
<reference evidence="7" key="1">
    <citation type="submission" date="2020-10" db="EMBL/GenBank/DDBJ databases">
        <authorList>
            <person name="Gilroy R."/>
        </authorList>
    </citation>
    <scope>NUCLEOTIDE SEQUENCE</scope>
    <source>
        <strain evidence="7">CHK187-14744</strain>
    </source>
</reference>
<evidence type="ECO:0000256" key="2">
    <source>
        <dbReference type="ARBA" id="ARBA00022723"/>
    </source>
</evidence>
<organism evidence="7 8">
    <name type="scientific">Candidatus Onthocola gallistercoris</name>
    <dbReference type="NCBI Taxonomy" id="2840876"/>
    <lineage>
        <taxon>Bacteria</taxon>
        <taxon>Bacillati</taxon>
        <taxon>Bacillota</taxon>
        <taxon>Bacilli</taxon>
        <taxon>Candidatus Onthocola</taxon>
    </lineage>
</organism>
<dbReference type="InterPro" id="IPR008275">
    <property type="entry name" value="CoA_E_activase_dom"/>
</dbReference>
<feature type="domain" description="ATPase BadF/BadG/BcrA/BcrD type" evidence="5">
    <location>
        <begin position="349"/>
        <end position="605"/>
    </location>
</feature>
<evidence type="ECO:0000256" key="1">
    <source>
        <dbReference type="ARBA" id="ARBA00001966"/>
    </source>
</evidence>
<dbReference type="EMBL" id="DVLT01000046">
    <property type="protein sequence ID" value="HIU03041.1"/>
    <property type="molecule type" value="Genomic_DNA"/>
</dbReference>
<accession>A0A9D1HH03</accession>
<keyword evidence="3" id="KW-0408">Iron</keyword>
<feature type="domain" description="ATPase BadF/BadG/BcrA/BcrD type" evidence="5">
    <location>
        <begin position="18"/>
        <end position="275"/>
    </location>
</feature>
<comment type="caution">
    <text evidence="7">The sequence shown here is derived from an EMBL/GenBank/DDBJ whole genome shotgun (WGS) entry which is preliminary data.</text>
</comment>
<reference evidence="7" key="2">
    <citation type="journal article" date="2021" name="PeerJ">
        <title>Extensive microbial diversity within the chicken gut microbiome revealed by metagenomics and culture.</title>
        <authorList>
            <person name="Gilroy R."/>
            <person name="Ravi A."/>
            <person name="Getino M."/>
            <person name="Pursley I."/>
            <person name="Horton D.L."/>
            <person name="Alikhan N.F."/>
            <person name="Baker D."/>
            <person name="Gharbi K."/>
            <person name="Hall N."/>
            <person name="Watson M."/>
            <person name="Adriaenssens E.M."/>
            <person name="Foster-Nyarko E."/>
            <person name="Jarju S."/>
            <person name="Secka A."/>
            <person name="Antonio M."/>
            <person name="Oren A."/>
            <person name="Chaudhuri R.R."/>
            <person name="La Ragione R."/>
            <person name="Hildebrand F."/>
            <person name="Pallen M.J."/>
        </authorList>
    </citation>
    <scope>NUCLEOTIDE SEQUENCE</scope>
    <source>
        <strain evidence="7">CHK187-14744</strain>
    </source>
</reference>
<dbReference type="NCBIfam" id="TIGR00241">
    <property type="entry name" value="CoA_E_activ"/>
    <property type="match status" value="1"/>
</dbReference>
<dbReference type="PANTHER" id="PTHR32329:SF4">
    <property type="entry name" value="ACTIVATOR OF 2-HYDROXYACYL-COA DEHYDRATASE"/>
    <property type="match status" value="1"/>
</dbReference>
<keyword evidence="4" id="KW-0411">Iron-sulfur</keyword>
<dbReference type="SUPFAM" id="SSF53067">
    <property type="entry name" value="Actin-like ATPase domain"/>
    <property type="match status" value="2"/>
</dbReference>
<dbReference type="Gene3D" id="3.30.420.40">
    <property type="match status" value="4"/>
</dbReference>
<dbReference type="CDD" id="cd24035">
    <property type="entry name" value="ASKHA_NBD_O66634-like_rpt2"/>
    <property type="match status" value="1"/>
</dbReference>
<dbReference type="Pfam" id="PF01869">
    <property type="entry name" value="BcrAD_BadFG"/>
    <property type="match status" value="2"/>
</dbReference>
<dbReference type="Proteomes" id="UP000824164">
    <property type="component" value="Unassembled WGS sequence"/>
</dbReference>
<name>A0A9D1HH03_9FIRM</name>
<dbReference type="GO" id="GO:0046872">
    <property type="term" value="F:metal ion binding"/>
    <property type="evidence" value="ECO:0007669"/>
    <property type="project" value="UniProtKB-KW"/>
</dbReference>
<comment type="cofactor">
    <cofactor evidence="1">
        <name>[4Fe-4S] cluster</name>
        <dbReference type="ChEBI" id="CHEBI:49883"/>
    </cofactor>
</comment>
<dbReference type="InterPro" id="IPR002731">
    <property type="entry name" value="ATPase_BadF"/>
</dbReference>
<dbReference type="InterPro" id="IPR018709">
    <property type="entry name" value="CoA_activase_DUF2229"/>
</dbReference>
<dbReference type="InterPro" id="IPR051805">
    <property type="entry name" value="Dehydratase_Activator_Redct"/>
</dbReference>
<dbReference type="Pfam" id="PF09989">
    <property type="entry name" value="DUF2229"/>
    <property type="match status" value="1"/>
</dbReference>
<gene>
    <name evidence="7" type="ORF">IAB63_07295</name>
</gene>
<protein>
    <submittedName>
        <fullName evidence="7">2-hydroxyacyl-CoA dehydratase</fullName>
    </submittedName>
</protein>
<evidence type="ECO:0000313" key="8">
    <source>
        <dbReference type="Proteomes" id="UP000824164"/>
    </source>
</evidence>
<evidence type="ECO:0000313" key="7">
    <source>
        <dbReference type="EMBL" id="HIU03041.1"/>
    </source>
</evidence>
<dbReference type="PANTHER" id="PTHR32329">
    <property type="entry name" value="BIFUNCTIONAL PROTEIN [INCLUDES 2-HYDROXYACYL-COA DEHYDRATASE (N-TER) AND ITS ACTIVATOR DOMAIN (C_TERM)-RELATED"/>
    <property type="match status" value="1"/>
</dbReference>
<evidence type="ECO:0000259" key="5">
    <source>
        <dbReference type="Pfam" id="PF01869"/>
    </source>
</evidence>